<dbReference type="InterPro" id="IPR053168">
    <property type="entry name" value="Glutamic_endopeptidase"/>
</dbReference>
<keyword evidence="1" id="KW-0732">Signal</keyword>
<dbReference type="Proteomes" id="UP001370490">
    <property type="component" value="Unassembled WGS sequence"/>
</dbReference>
<dbReference type="InterPro" id="IPR025521">
    <property type="entry name" value="Neprosin_propep"/>
</dbReference>
<dbReference type="PANTHER" id="PTHR31589">
    <property type="entry name" value="PROTEIN, PUTATIVE (DUF239)-RELATED-RELATED"/>
    <property type="match status" value="1"/>
</dbReference>
<accession>A0AAN8ZIG8</accession>
<evidence type="ECO:0000256" key="1">
    <source>
        <dbReference type="SAM" id="SignalP"/>
    </source>
</evidence>
<dbReference type="PROSITE" id="PS52045">
    <property type="entry name" value="NEPROSIN_PEP_CD"/>
    <property type="match status" value="1"/>
</dbReference>
<feature type="signal peptide" evidence="1">
    <location>
        <begin position="1"/>
        <end position="27"/>
    </location>
</feature>
<organism evidence="3 4">
    <name type="scientific">Dillenia turbinata</name>
    <dbReference type="NCBI Taxonomy" id="194707"/>
    <lineage>
        <taxon>Eukaryota</taxon>
        <taxon>Viridiplantae</taxon>
        <taxon>Streptophyta</taxon>
        <taxon>Embryophyta</taxon>
        <taxon>Tracheophyta</taxon>
        <taxon>Spermatophyta</taxon>
        <taxon>Magnoliopsida</taxon>
        <taxon>eudicotyledons</taxon>
        <taxon>Gunneridae</taxon>
        <taxon>Pentapetalae</taxon>
        <taxon>Dilleniales</taxon>
        <taxon>Dilleniaceae</taxon>
        <taxon>Dillenia</taxon>
    </lineage>
</organism>
<dbReference type="Pfam" id="PF14365">
    <property type="entry name" value="Neprosin_AP"/>
    <property type="match status" value="1"/>
</dbReference>
<evidence type="ECO:0000313" key="3">
    <source>
        <dbReference type="EMBL" id="KAK6935475.1"/>
    </source>
</evidence>
<dbReference type="Pfam" id="PF03080">
    <property type="entry name" value="Neprosin"/>
    <property type="match status" value="1"/>
</dbReference>
<dbReference type="AlphaFoldDB" id="A0AAN8ZIG8"/>
<comment type="caution">
    <text evidence="3">The sequence shown here is derived from an EMBL/GenBank/DDBJ whole genome shotgun (WGS) entry which is preliminary data.</text>
</comment>
<keyword evidence="4" id="KW-1185">Reference proteome</keyword>
<feature type="domain" description="Neprosin PEP catalytic" evidence="2">
    <location>
        <begin position="118"/>
        <end position="368"/>
    </location>
</feature>
<evidence type="ECO:0000259" key="2">
    <source>
        <dbReference type="PROSITE" id="PS52045"/>
    </source>
</evidence>
<dbReference type="InterPro" id="IPR004314">
    <property type="entry name" value="Neprosin"/>
</dbReference>
<dbReference type="EMBL" id="JBAMMX010000008">
    <property type="protein sequence ID" value="KAK6935475.1"/>
    <property type="molecule type" value="Genomic_DNA"/>
</dbReference>
<dbReference type="PANTHER" id="PTHR31589:SF223">
    <property type="entry name" value="PROTEIN, PUTATIVE (DUF239)-RELATED"/>
    <property type="match status" value="1"/>
</dbReference>
<protein>
    <submittedName>
        <fullName evidence="3">Neprosin</fullName>
    </submittedName>
</protein>
<reference evidence="3 4" key="1">
    <citation type="submission" date="2023-12" db="EMBL/GenBank/DDBJ databases">
        <title>A high-quality genome assembly for Dillenia turbinata (Dilleniales).</title>
        <authorList>
            <person name="Chanderbali A."/>
        </authorList>
    </citation>
    <scope>NUCLEOTIDE SEQUENCE [LARGE SCALE GENOMIC DNA]</scope>
    <source>
        <strain evidence="3">LSX21</strain>
        <tissue evidence="3">Leaf</tissue>
    </source>
</reference>
<feature type="chain" id="PRO_5042986854" evidence="1">
    <location>
        <begin position="28"/>
        <end position="370"/>
    </location>
</feature>
<sequence length="370" mass="41558">MSKTKMGLNMVFVILLMATTLDNGVVGRRQSPVTSIWTKYGDLYDCIDFDKQPAFDHPLLKNQASEFRAFLTMSSHSKGESGKKRDGWIREIWKNGKGCPNGTVPIKRERLYQSPLSPDQPGFHQAGIETMLDPVKKYTGVAATISIWNPLVNASQSSSVHIKVQNGDEFIQTGWRVDPNLNSDFKTRVFIYTHVGATQCFNLKCPGFVHAARDIPVDMHLDPFSIIGHLIYVARFGISQDPSTKNWWLELGDDPIIHVGFWPAKIFKSLQNKATYVRWAGQVYSPVGVPSPPMGSGVALPLRLNYHREAQMRKIIFRNDTYELVDASDTQEIADSRDHYDVHDVGLNYEGNVEWGHSIFFGGPGGITKD</sequence>
<evidence type="ECO:0000313" key="4">
    <source>
        <dbReference type="Proteomes" id="UP001370490"/>
    </source>
</evidence>
<gene>
    <name evidence="3" type="ORF">RJ641_035630</name>
</gene>
<proteinExistence type="predicted"/>
<name>A0AAN8ZIG8_9MAGN</name>